<organism evidence="2 3">
    <name type="scientific">Candidatus Tanganyikabacteria bacterium</name>
    <dbReference type="NCBI Taxonomy" id="2961651"/>
    <lineage>
        <taxon>Bacteria</taxon>
        <taxon>Bacillati</taxon>
        <taxon>Candidatus Sericytochromatia</taxon>
        <taxon>Candidatus Tanganyikabacteria</taxon>
    </lineage>
</organism>
<feature type="compositionally biased region" description="Basic and acidic residues" evidence="1">
    <location>
        <begin position="107"/>
        <end position="117"/>
    </location>
</feature>
<feature type="compositionally biased region" description="Basic and acidic residues" evidence="1">
    <location>
        <begin position="79"/>
        <end position="88"/>
    </location>
</feature>
<evidence type="ECO:0000313" key="2">
    <source>
        <dbReference type="EMBL" id="MBM3276171.1"/>
    </source>
</evidence>
<evidence type="ECO:0000256" key="1">
    <source>
        <dbReference type="SAM" id="MobiDB-lite"/>
    </source>
</evidence>
<feature type="region of interest" description="Disordered" evidence="1">
    <location>
        <begin position="72"/>
        <end position="168"/>
    </location>
</feature>
<gene>
    <name evidence="2" type="ORF">FJZ00_13540</name>
</gene>
<dbReference type="AlphaFoldDB" id="A0A938BMB3"/>
<sequence>MAIGGAAYFQFDLIMRSLPKGKGSQIGAKAKPADPNVVGQDYEDLMAKIEANKQTPEDVKRLDDLMAKIESGQTNFSHIDPKKLERLNKIAAKTGKRGASSADDEGAAERADRRAAFDEADDGISVGSGDSASSDESDGSGDSGAPGGKSAKRAGPQGAGAPQGGDWAPIAAAREWFAMARDEIVRRMPQGDKK</sequence>
<feature type="compositionally biased region" description="Low complexity" evidence="1">
    <location>
        <begin position="123"/>
        <end position="132"/>
    </location>
</feature>
<comment type="caution">
    <text evidence="2">The sequence shown here is derived from an EMBL/GenBank/DDBJ whole genome shotgun (WGS) entry which is preliminary data.</text>
</comment>
<accession>A0A938BMB3</accession>
<evidence type="ECO:0000313" key="3">
    <source>
        <dbReference type="Proteomes" id="UP000703893"/>
    </source>
</evidence>
<dbReference type="Proteomes" id="UP000703893">
    <property type="component" value="Unassembled WGS sequence"/>
</dbReference>
<name>A0A938BMB3_9BACT</name>
<dbReference type="EMBL" id="VGJX01000893">
    <property type="protein sequence ID" value="MBM3276171.1"/>
    <property type="molecule type" value="Genomic_DNA"/>
</dbReference>
<protein>
    <submittedName>
        <fullName evidence="2">Uncharacterized protein</fullName>
    </submittedName>
</protein>
<proteinExistence type="predicted"/>
<reference evidence="2 3" key="1">
    <citation type="submission" date="2019-03" db="EMBL/GenBank/DDBJ databases">
        <title>Lake Tanganyika Metagenome-Assembled Genomes (MAGs).</title>
        <authorList>
            <person name="Tran P."/>
        </authorList>
    </citation>
    <scope>NUCLEOTIDE SEQUENCE [LARGE SCALE GENOMIC DNA]</scope>
    <source>
        <strain evidence="2">K_DeepCast_65m_m2_236</strain>
    </source>
</reference>